<evidence type="ECO:0000256" key="1">
    <source>
        <dbReference type="ARBA" id="ARBA00010337"/>
    </source>
</evidence>
<evidence type="ECO:0000313" key="8">
    <source>
        <dbReference type="EMBL" id="CDF91502.1"/>
    </source>
</evidence>
<gene>
    <name evidence="8" type="ORF">BN860_00386g</name>
</gene>
<evidence type="ECO:0000313" key="9">
    <source>
        <dbReference type="Proteomes" id="UP000019375"/>
    </source>
</evidence>
<dbReference type="GO" id="GO:0000278">
    <property type="term" value="P:mitotic cell cycle"/>
    <property type="evidence" value="ECO:0007669"/>
    <property type="project" value="TreeGrafter"/>
</dbReference>
<evidence type="ECO:0000256" key="4">
    <source>
        <dbReference type="ARBA" id="ARBA00023212"/>
    </source>
</evidence>
<dbReference type="PANTHER" id="PTHR19302:SF33">
    <property type="entry name" value="GAMMA-TUBULIN COMPLEX COMPONENT 5"/>
    <property type="match status" value="1"/>
</dbReference>
<dbReference type="GO" id="GO:0005874">
    <property type="term" value="C:microtubule"/>
    <property type="evidence" value="ECO:0007669"/>
    <property type="project" value="UniProtKB-KW"/>
</dbReference>
<dbReference type="GO" id="GO:0005816">
    <property type="term" value="C:spindle pole body"/>
    <property type="evidence" value="ECO:0007669"/>
    <property type="project" value="UniProtKB-ARBA"/>
</dbReference>
<evidence type="ECO:0000256" key="3">
    <source>
        <dbReference type="ARBA" id="ARBA00022701"/>
    </source>
</evidence>
<dbReference type="GO" id="GO:0000930">
    <property type="term" value="C:gamma-tubulin complex"/>
    <property type="evidence" value="ECO:0007669"/>
    <property type="project" value="TreeGrafter"/>
</dbReference>
<dbReference type="GO" id="GO:0051321">
    <property type="term" value="P:meiotic cell cycle"/>
    <property type="evidence" value="ECO:0007669"/>
    <property type="project" value="TreeGrafter"/>
</dbReference>
<dbReference type="Proteomes" id="UP000019375">
    <property type="component" value="Unassembled WGS sequence"/>
</dbReference>
<proteinExistence type="inferred from homology"/>
<dbReference type="Pfam" id="PF17681">
    <property type="entry name" value="GCP_N_terminal"/>
    <property type="match status" value="1"/>
</dbReference>
<feature type="domain" description="Gamma tubulin complex component C-terminal" evidence="6">
    <location>
        <begin position="471"/>
        <end position="841"/>
    </location>
</feature>
<dbReference type="Pfam" id="PF04130">
    <property type="entry name" value="GCP_C_terminal"/>
    <property type="match status" value="1"/>
</dbReference>
<dbReference type="PANTHER" id="PTHR19302">
    <property type="entry name" value="GAMMA TUBULIN COMPLEX PROTEIN"/>
    <property type="match status" value="1"/>
</dbReference>
<protein>
    <recommendedName>
        <fullName evidence="5">Spindle pole body component</fullName>
    </recommendedName>
</protein>
<dbReference type="OrthoDB" id="5860513at2759"/>
<dbReference type="AlphaFoldDB" id="A0A8J2TBN0"/>
<dbReference type="InterPro" id="IPR042241">
    <property type="entry name" value="GCP_C_sf"/>
</dbReference>
<name>A0A8J2TBN0_ZYGB2</name>
<dbReference type="EMBL" id="HG316465">
    <property type="protein sequence ID" value="CDF91502.1"/>
    <property type="molecule type" value="Genomic_DNA"/>
</dbReference>
<evidence type="ECO:0000259" key="6">
    <source>
        <dbReference type="Pfam" id="PF04130"/>
    </source>
</evidence>
<dbReference type="GO" id="GO:0051225">
    <property type="term" value="P:spindle assembly"/>
    <property type="evidence" value="ECO:0007669"/>
    <property type="project" value="TreeGrafter"/>
</dbReference>
<evidence type="ECO:0000259" key="7">
    <source>
        <dbReference type="Pfam" id="PF17681"/>
    </source>
</evidence>
<evidence type="ECO:0000256" key="5">
    <source>
        <dbReference type="RuleBase" id="RU363050"/>
    </source>
</evidence>
<dbReference type="Gene3D" id="1.20.120.1900">
    <property type="entry name" value="Gamma-tubulin complex, C-terminal domain"/>
    <property type="match status" value="1"/>
</dbReference>
<comment type="subcellular location">
    <subcellularLocation>
        <location evidence="5">Cytoplasm</location>
        <location evidence="5">Cytoskeleton</location>
        <location evidence="5">Microtubule organizing center</location>
    </subcellularLocation>
</comment>
<dbReference type="GO" id="GO:0043015">
    <property type="term" value="F:gamma-tubulin binding"/>
    <property type="evidence" value="ECO:0007669"/>
    <property type="project" value="InterPro"/>
</dbReference>
<keyword evidence="4 5" id="KW-0206">Cytoskeleton</keyword>
<feature type="domain" description="Gamma tubulin complex component protein N-terminal" evidence="7">
    <location>
        <begin position="191"/>
        <end position="462"/>
    </location>
</feature>
<comment type="similarity">
    <text evidence="1 5">Belongs to the TUBGCP family.</text>
</comment>
<accession>A0A8J2TBN0</accession>
<dbReference type="InterPro" id="IPR007259">
    <property type="entry name" value="GCP"/>
</dbReference>
<organism evidence="8 9">
    <name type="scientific">Zygosaccharomyces bailii (strain CLIB 213 / ATCC 58445 / CBS 680 / BCRC 21525 / NBRC 1098 / NCYC 1416 / NRRL Y-2227)</name>
    <dbReference type="NCBI Taxonomy" id="1333698"/>
    <lineage>
        <taxon>Eukaryota</taxon>
        <taxon>Fungi</taxon>
        <taxon>Dikarya</taxon>
        <taxon>Ascomycota</taxon>
        <taxon>Saccharomycotina</taxon>
        <taxon>Saccharomycetes</taxon>
        <taxon>Saccharomycetales</taxon>
        <taxon>Saccharomycetaceae</taxon>
        <taxon>Zygosaccharomyces</taxon>
    </lineage>
</organism>
<dbReference type="GO" id="GO:0000922">
    <property type="term" value="C:spindle pole"/>
    <property type="evidence" value="ECO:0007669"/>
    <property type="project" value="InterPro"/>
</dbReference>
<dbReference type="GO" id="GO:0007020">
    <property type="term" value="P:microtubule nucleation"/>
    <property type="evidence" value="ECO:0007669"/>
    <property type="project" value="InterPro"/>
</dbReference>
<keyword evidence="9" id="KW-1185">Reference proteome</keyword>
<reference evidence="9" key="1">
    <citation type="journal article" date="2013" name="Genome Announc.">
        <title>Genome sequence of the food spoilage yeast Zygosaccharomyces bailii CLIB 213(T).</title>
        <authorList>
            <person name="Galeote V."/>
            <person name="Bigey F."/>
            <person name="Devillers H."/>
            <person name="Neuveglise C."/>
            <person name="Dequin S."/>
        </authorList>
    </citation>
    <scope>NUCLEOTIDE SEQUENCE [LARGE SCALE GENOMIC DNA]</scope>
    <source>
        <strain evidence="9">CLIB 213 / ATCC 58445 / CBS 680 / CCRC 21525 / NBRC 1098 / NCYC 1416 / NRRL Y-2227</strain>
    </source>
</reference>
<evidence type="ECO:0000256" key="2">
    <source>
        <dbReference type="ARBA" id="ARBA00022490"/>
    </source>
</evidence>
<keyword evidence="2 5" id="KW-0963">Cytoplasm</keyword>
<dbReference type="InterPro" id="IPR041470">
    <property type="entry name" value="GCP_N"/>
</dbReference>
<dbReference type="GO" id="GO:0051011">
    <property type="term" value="F:microtubule minus-end binding"/>
    <property type="evidence" value="ECO:0007669"/>
    <property type="project" value="TreeGrafter"/>
</dbReference>
<dbReference type="GO" id="GO:0031122">
    <property type="term" value="P:cytoplasmic microtubule organization"/>
    <property type="evidence" value="ECO:0007669"/>
    <property type="project" value="TreeGrafter"/>
</dbReference>
<sequence length="846" mass="97301">MDLEVALYPVVEALAPHSLPDGLIGSLTREFARLLQSPSMSHAMLQAVVDSFKLQAPYSPDGARRWQKLTKIIESLHEIGREEDRIKYLSTFQSMVMENSSIPSPEYAGRHVSLANIGGLDGHDKLLSPLRPMSLQAESFENLDKLSDRRSLLSSQRGYALNREYNNVSLSTLASRYYLKMISEEDMLKVISYTLLATTTELFQLAFNKITIPNGITNSESGLLHSIFEAVLIYQNLKFKIDEQKHNKSISPMKKALIIQVESELQKYVKVVNGLSAYSRVDSLKQLYFELYDHIIALRFHFRYMETFEETSGDAFLSHSDSLRLHGDVIIRRICTKIFKSLLSFYFEYLINWLTMGKLEATYHEFFIVATDYNSLCIRLEPTKIPGFVPRSVADEIYIIGKTFLFLSRYCRELHRSNEISKKYSLIYRSLCSEAQLAEFYDTVHTHYQEIVRFTNDTLLHKFYYKQVVFVLKDILLMGKGDLIDILIQKAEGILGMPSASLSGHRLTRLLQEAVQQSSLSNLLNKIDENHVVNGLDARILDLGHGSLGWDVFTLDYVVDTPLSVVLNVNRDGGKKEYLRIFNLLWRFKKNDYFYNKEWLNSNQLVRNFKKMDRHRPLIKDLLSKLSRINVLRTQVQNFSYKVESFCFRCIIDKSFQEFEKKLIFCSNSSQNENELPLSIIKLKNGALMLDGILRPHFQHTEAQSAISPSINIENTSQQPNIDELDSIHDEYLNNILSHKLLSSGMDKKIGAVSGQPYASSLIFLLNMAFEFITFHTALNDVAHEVFIQLNLNSQQHLDILLSRFNSVLRNIVSRYKMLMENLQVFARDLKKDGDEELGSLSRSLS</sequence>
<keyword evidence="3 5" id="KW-0493">Microtubule</keyword>
<dbReference type="InterPro" id="IPR040457">
    <property type="entry name" value="GCP_C"/>
</dbReference>